<evidence type="ECO:0000313" key="2">
    <source>
        <dbReference type="Proteomes" id="UP000178606"/>
    </source>
</evidence>
<reference evidence="1 2" key="1">
    <citation type="journal article" date="2016" name="Nat. Commun.">
        <title>Thousands of microbial genomes shed light on interconnected biogeochemical processes in an aquifer system.</title>
        <authorList>
            <person name="Anantharaman K."/>
            <person name="Brown C.T."/>
            <person name="Hug L.A."/>
            <person name="Sharon I."/>
            <person name="Castelle C.J."/>
            <person name="Probst A.J."/>
            <person name="Thomas B.C."/>
            <person name="Singh A."/>
            <person name="Wilkins M.J."/>
            <person name="Karaoz U."/>
            <person name="Brodie E.L."/>
            <person name="Williams K.H."/>
            <person name="Hubbard S.S."/>
            <person name="Banfield J.F."/>
        </authorList>
    </citation>
    <scope>NUCLEOTIDE SEQUENCE [LARGE SCALE GENOMIC DNA]</scope>
    <source>
        <strain evidence="2">RIFCSPLOWO2_12_FULL_64_10</strain>
    </source>
</reference>
<sequence>MLPGTQIEVIRERPDRGGIRFAVFDFDGTISLIREGWQQVMIPMMVEVLASLRTGETEGELRTVVTDFVDRLTGQQTIYQMIQLAGEVRKRGGTPLEPLAYKRVYHDRLLARIAGRLQGLKGGAIPAEDLVVPGSFELLENLRGRGVTLFLASGTDEAYVKDEAGALGVAEYFNGGIYGALDQYEKFSKRMLIADLLRGHGLRGHELAVFGDGSVEIENAREVDGFAVGVASDEVNRRGIDEWKRGRLIGAGADLIVPDHREQDKVVAYLFGEI</sequence>
<organism evidence="1 2">
    <name type="scientific">Handelsmanbacteria sp. (strain RIFCSPLOWO2_12_FULL_64_10)</name>
    <dbReference type="NCBI Taxonomy" id="1817868"/>
    <lineage>
        <taxon>Bacteria</taxon>
        <taxon>Candidatus Handelsmaniibacteriota</taxon>
    </lineage>
</organism>
<proteinExistence type="predicted"/>
<dbReference type="InterPro" id="IPR023214">
    <property type="entry name" value="HAD_sf"/>
</dbReference>
<protein>
    <submittedName>
        <fullName evidence="1">Haloacid dehalogenase</fullName>
    </submittedName>
</protein>
<evidence type="ECO:0000313" key="1">
    <source>
        <dbReference type="EMBL" id="OGG49788.1"/>
    </source>
</evidence>
<dbReference type="SFLD" id="SFLDG01129">
    <property type="entry name" value="C1.5:_HAD__Beta-PGM__Phosphata"/>
    <property type="match status" value="1"/>
</dbReference>
<dbReference type="SUPFAM" id="SSF56784">
    <property type="entry name" value="HAD-like"/>
    <property type="match status" value="1"/>
</dbReference>
<accession>A0A1F6CL44</accession>
<gene>
    <name evidence="1" type="ORF">A3F84_23195</name>
</gene>
<dbReference type="SFLD" id="SFLDS00003">
    <property type="entry name" value="Haloacid_Dehalogenase"/>
    <property type="match status" value="1"/>
</dbReference>
<name>A0A1F6CL44_HANXR</name>
<comment type="caution">
    <text evidence="1">The sequence shown here is derived from an EMBL/GenBank/DDBJ whole genome shotgun (WGS) entry which is preliminary data.</text>
</comment>
<dbReference type="Pfam" id="PF00702">
    <property type="entry name" value="Hydrolase"/>
    <property type="match status" value="1"/>
</dbReference>
<dbReference type="EMBL" id="MFKF01000223">
    <property type="protein sequence ID" value="OGG49788.1"/>
    <property type="molecule type" value="Genomic_DNA"/>
</dbReference>
<dbReference type="Proteomes" id="UP000178606">
    <property type="component" value="Unassembled WGS sequence"/>
</dbReference>
<dbReference type="AlphaFoldDB" id="A0A1F6CL44"/>
<dbReference type="InterPro" id="IPR036412">
    <property type="entry name" value="HAD-like_sf"/>
</dbReference>
<dbReference type="Gene3D" id="3.40.50.1000">
    <property type="entry name" value="HAD superfamily/HAD-like"/>
    <property type="match status" value="1"/>
</dbReference>